<dbReference type="KEGG" id="nha:Nham_4117"/>
<accession>Q1QG85</accession>
<dbReference type="GO" id="GO:0003677">
    <property type="term" value="F:DNA binding"/>
    <property type="evidence" value="ECO:0007669"/>
    <property type="project" value="InterPro"/>
</dbReference>
<protein>
    <submittedName>
        <fullName evidence="2">Transposase, IS4 family</fullName>
    </submittedName>
</protein>
<dbReference type="PANTHER" id="PTHR30007">
    <property type="entry name" value="PHP DOMAIN PROTEIN"/>
    <property type="match status" value="1"/>
</dbReference>
<dbReference type="NCBIfam" id="NF033580">
    <property type="entry name" value="transpos_IS5_3"/>
    <property type="match status" value="1"/>
</dbReference>
<dbReference type="GO" id="GO:0006313">
    <property type="term" value="P:DNA transposition"/>
    <property type="evidence" value="ECO:0007669"/>
    <property type="project" value="InterPro"/>
</dbReference>
<sequence>MPSRPSSTLQIVGRKRHIAVDTDGRLLMVNLTTADISDSAGAQATLDAIRKRWPWIKHLFADAAYDRLKLMDKAAYLQFVIEIIRRRDGQKGFEVLPRRWVIERTFGWMIRWRRLVRDYERRIDVSTAMIHVAMAGVLIRRNAHP</sequence>
<name>Q1QG85_NITHX</name>
<geneLocation type="plasmid" evidence="3">
    <name>pNITHX1</name>
</geneLocation>
<gene>
    <name evidence="2" type="ordered locus">Nham_4117</name>
</gene>
<keyword evidence="2" id="KW-0614">Plasmid</keyword>
<dbReference type="HOGENOM" id="CLU_055261_0_2_5"/>
<evidence type="ECO:0000259" key="1">
    <source>
        <dbReference type="Pfam" id="PF01609"/>
    </source>
</evidence>
<feature type="domain" description="Transposase IS4-like" evidence="1">
    <location>
        <begin position="11"/>
        <end position="135"/>
    </location>
</feature>
<dbReference type="Pfam" id="PF01609">
    <property type="entry name" value="DDE_Tnp_1"/>
    <property type="match status" value="1"/>
</dbReference>
<dbReference type="GO" id="GO:0004803">
    <property type="term" value="F:transposase activity"/>
    <property type="evidence" value="ECO:0007669"/>
    <property type="project" value="InterPro"/>
</dbReference>
<organism evidence="2 3">
    <name type="scientific">Nitrobacter hamburgensis (strain DSM 10229 / NCIMB 13809 / X14)</name>
    <dbReference type="NCBI Taxonomy" id="323097"/>
    <lineage>
        <taxon>Bacteria</taxon>
        <taxon>Pseudomonadati</taxon>
        <taxon>Pseudomonadota</taxon>
        <taxon>Alphaproteobacteria</taxon>
        <taxon>Hyphomicrobiales</taxon>
        <taxon>Nitrobacteraceae</taxon>
        <taxon>Nitrobacter</taxon>
    </lineage>
</organism>
<evidence type="ECO:0000313" key="3">
    <source>
        <dbReference type="Proteomes" id="UP000001953"/>
    </source>
</evidence>
<reference evidence="3" key="1">
    <citation type="submission" date="2006-03" db="EMBL/GenBank/DDBJ databases">
        <title>Complete sequence of plasmid 1 of Nitrobacter hamburgensis X14.</title>
        <authorList>
            <consortium name="US DOE Joint Genome Institute"/>
            <person name="Copeland A."/>
            <person name="Lucas S."/>
            <person name="Lapidus A."/>
            <person name="Barry K."/>
            <person name="Detter J.C."/>
            <person name="Glavina del Rio T."/>
            <person name="Hammon N."/>
            <person name="Israni S."/>
            <person name="Dalin E."/>
            <person name="Tice H."/>
            <person name="Pitluck S."/>
            <person name="Chain P."/>
            <person name="Malfatti S."/>
            <person name="Shin M."/>
            <person name="Vergez L."/>
            <person name="Schmutz J."/>
            <person name="Larimer F."/>
            <person name="Land M."/>
            <person name="Hauser L."/>
            <person name="Kyrpides N."/>
            <person name="Ivanova N."/>
            <person name="Ward B."/>
            <person name="Arp D."/>
            <person name="Klotz M."/>
            <person name="Stein L."/>
            <person name="O'Mullan G."/>
            <person name="Starkenburg S."/>
            <person name="Sayavedra L."/>
            <person name="Poret-Peterson A.T."/>
            <person name="Gentry M.E."/>
            <person name="Bruce D."/>
            <person name="Richardson P."/>
        </authorList>
    </citation>
    <scope>NUCLEOTIDE SEQUENCE [LARGE SCALE GENOMIC DNA]</scope>
    <source>
        <strain evidence="3">DSM 10229 / NCIMB 13809 / X14</strain>
        <plasmid evidence="3">Plasmid pNITHX1</plasmid>
    </source>
</reference>
<dbReference type="PANTHER" id="PTHR30007:SF0">
    <property type="entry name" value="TRANSPOSASE"/>
    <property type="match status" value="1"/>
</dbReference>
<dbReference type="EMBL" id="CP000320">
    <property type="protein sequence ID" value="ABE64762.1"/>
    <property type="molecule type" value="Genomic_DNA"/>
</dbReference>
<dbReference type="AlphaFoldDB" id="Q1QG85"/>
<dbReference type="InterPro" id="IPR002559">
    <property type="entry name" value="Transposase_11"/>
</dbReference>
<proteinExistence type="predicted"/>
<evidence type="ECO:0000313" key="2">
    <source>
        <dbReference type="EMBL" id="ABE64762.1"/>
    </source>
</evidence>
<keyword evidence="3" id="KW-1185">Reference proteome</keyword>
<dbReference type="Proteomes" id="UP000001953">
    <property type="component" value="Plasmid 1"/>
</dbReference>